<feature type="region of interest" description="Disordered" evidence="1">
    <location>
        <begin position="1"/>
        <end position="52"/>
    </location>
</feature>
<reference evidence="2" key="1">
    <citation type="journal article" date="2020" name="bioRxiv">
        <title>Whole genome comparisons of ergot fungi reveals the divergence and evolution of species within the genus Claviceps are the result of varying mechanisms driving genome evolution and host range expansion.</title>
        <authorList>
            <person name="Wyka S.A."/>
            <person name="Mondo S.J."/>
            <person name="Liu M."/>
            <person name="Dettman J."/>
            <person name="Nalam V."/>
            <person name="Broders K.D."/>
        </authorList>
    </citation>
    <scope>NUCLEOTIDE SEQUENCE</scope>
    <source>
        <strain evidence="2">CCC 1102</strain>
    </source>
</reference>
<feature type="compositionally biased region" description="Basic and acidic residues" evidence="1">
    <location>
        <begin position="1"/>
        <end position="11"/>
    </location>
</feature>
<accession>A0A9P7SU42</accession>
<dbReference type="Proteomes" id="UP000784919">
    <property type="component" value="Unassembled WGS sequence"/>
</dbReference>
<dbReference type="OrthoDB" id="10372548at2759"/>
<evidence type="ECO:0000256" key="1">
    <source>
        <dbReference type="SAM" id="MobiDB-lite"/>
    </source>
</evidence>
<comment type="caution">
    <text evidence="2">The sequence shown here is derived from an EMBL/GenBank/DDBJ whole genome shotgun (WGS) entry which is preliminary data.</text>
</comment>
<name>A0A9P7SU42_9HYPO</name>
<feature type="compositionally biased region" description="Low complexity" evidence="1">
    <location>
        <begin position="22"/>
        <end position="37"/>
    </location>
</feature>
<organism evidence="2 3">
    <name type="scientific">Claviceps arundinis</name>
    <dbReference type="NCBI Taxonomy" id="1623583"/>
    <lineage>
        <taxon>Eukaryota</taxon>
        <taxon>Fungi</taxon>
        <taxon>Dikarya</taxon>
        <taxon>Ascomycota</taxon>
        <taxon>Pezizomycotina</taxon>
        <taxon>Sordariomycetes</taxon>
        <taxon>Hypocreomycetidae</taxon>
        <taxon>Hypocreales</taxon>
        <taxon>Clavicipitaceae</taxon>
        <taxon>Claviceps</taxon>
    </lineage>
</organism>
<evidence type="ECO:0000313" key="3">
    <source>
        <dbReference type="Proteomes" id="UP000784919"/>
    </source>
</evidence>
<protein>
    <submittedName>
        <fullName evidence="2">Uncharacterized protein</fullName>
    </submittedName>
</protein>
<proteinExistence type="predicted"/>
<evidence type="ECO:0000313" key="2">
    <source>
        <dbReference type="EMBL" id="KAG5975996.1"/>
    </source>
</evidence>
<dbReference type="AlphaFoldDB" id="A0A9P7SU42"/>
<dbReference type="EMBL" id="SRPS01000019">
    <property type="protein sequence ID" value="KAG5975996.1"/>
    <property type="molecule type" value="Genomic_DNA"/>
</dbReference>
<sequence>MASSRLMEEYLNRPARTQPEASSSQDTSSSLPLFQLSSPPPPTAREKGKGKAKPIGDVYDVYLAPPSINPCVRKPRLSNQDGSFCYQDDMFVRDKVDVAGKYAARSSPVWTLAFR</sequence>
<gene>
    <name evidence="2" type="ORF">E4U56_002661</name>
</gene>